<protein>
    <submittedName>
        <fullName evidence="1">Uncharacterized protein</fullName>
    </submittedName>
</protein>
<proteinExistence type="predicted"/>
<accession>X0XQR3</accession>
<evidence type="ECO:0000313" key="1">
    <source>
        <dbReference type="EMBL" id="GAG45504.1"/>
    </source>
</evidence>
<reference evidence="1" key="1">
    <citation type="journal article" date="2014" name="Front. Microbiol.">
        <title>High frequency of phylogenetically diverse reductive dehalogenase-homologous genes in deep subseafloor sedimentary metagenomes.</title>
        <authorList>
            <person name="Kawai M."/>
            <person name="Futagami T."/>
            <person name="Toyoda A."/>
            <person name="Takaki Y."/>
            <person name="Nishi S."/>
            <person name="Hori S."/>
            <person name="Arai W."/>
            <person name="Tsubouchi T."/>
            <person name="Morono Y."/>
            <person name="Uchiyama I."/>
            <person name="Ito T."/>
            <person name="Fujiyama A."/>
            <person name="Inagaki F."/>
            <person name="Takami H."/>
        </authorList>
    </citation>
    <scope>NUCLEOTIDE SEQUENCE</scope>
    <source>
        <strain evidence="1">Expedition CK06-06</strain>
    </source>
</reference>
<organism evidence="1">
    <name type="scientific">marine sediment metagenome</name>
    <dbReference type="NCBI Taxonomy" id="412755"/>
    <lineage>
        <taxon>unclassified sequences</taxon>
        <taxon>metagenomes</taxon>
        <taxon>ecological metagenomes</taxon>
    </lineage>
</organism>
<name>X0XQR3_9ZZZZ</name>
<dbReference type="EMBL" id="BARS01052766">
    <property type="protein sequence ID" value="GAG45504.1"/>
    <property type="molecule type" value="Genomic_DNA"/>
</dbReference>
<comment type="caution">
    <text evidence="1">The sequence shown here is derived from an EMBL/GenBank/DDBJ whole genome shotgun (WGS) entry which is preliminary data.</text>
</comment>
<feature type="non-terminal residue" evidence="1">
    <location>
        <position position="1"/>
    </location>
</feature>
<gene>
    <name evidence="1" type="ORF">S01H1_78406</name>
</gene>
<dbReference type="AlphaFoldDB" id="X0XQR3"/>
<sequence>ASTGVIIETDLAIYKIPTWARASVSEGQTLRKGDSLSGVVEIVESFGESMGSIQDVAIEATCGVRLPVRDHLRVYRDPKCQTPDGFDAFLRHILPPHLPVIVLTLPVDENLVI</sequence>